<accession>A0ABZ0L169</accession>
<gene>
    <name evidence="10" type="primary">fluC</name>
    <name evidence="10" type="synonym">crcB</name>
    <name evidence="11" type="ORF">QWT69_10480</name>
</gene>
<keyword evidence="5 10" id="KW-0472">Membrane</keyword>
<evidence type="ECO:0000313" key="12">
    <source>
        <dbReference type="Proteomes" id="UP001303902"/>
    </source>
</evidence>
<evidence type="ECO:0000256" key="5">
    <source>
        <dbReference type="ARBA" id="ARBA00023136"/>
    </source>
</evidence>
<feature type="transmembrane region" description="Helical" evidence="10">
    <location>
        <begin position="61"/>
        <end position="81"/>
    </location>
</feature>
<evidence type="ECO:0000256" key="4">
    <source>
        <dbReference type="ARBA" id="ARBA00022989"/>
    </source>
</evidence>
<keyword evidence="10" id="KW-0479">Metal-binding</keyword>
<dbReference type="PANTHER" id="PTHR28259">
    <property type="entry name" value="FLUORIDE EXPORT PROTEIN 1-RELATED"/>
    <property type="match status" value="1"/>
</dbReference>
<evidence type="ECO:0000313" key="11">
    <source>
        <dbReference type="EMBL" id="WOV86365.1"/>
    </source>
</evidence>
<keyword evidence="12" id="KW-1185">Reference proteome</keyword>
<evidence type="ECO:0000256" key="8">
    <source>
        <dbReference type="ARBA" id="ARBA00035585"/>
    </source>
</evidence>
<comment type="function">
    <text evidence="9 10">Fluoride-specific ion channel. Important for reducing fluoride concentration in the cell, thus reducing its toxicity.</text>
</comment>
<dbReference type="PANTHER" id="PTHR28259:SF1">
    <property type="entry name" value="FLUORIDE EXPORT PROTEIN 1-RELATED"/>
    <property type="match status" value="1"/>
</dbReference>
<feature type="transmembrane region" description="Helical" evidence="10">
    <location>
        <begin position="33"/>
        <end position="54"/>
    </location>
</feature>
<evidence type="ECO:0000256" key="6">
    <source>
        <dbReference type="ARBA" id="ARBA00023303"/>
    </source>
</evidence>
<reference evidence="11 12" key="1">
    <citation type="submission" date="2023-06" db="EMBL/GenBank/DDBJ databases">
        <title>Sporosarcina sp. nov., isolated from Korean tranditional fermented seafood 'Jeotgal'.</title>
        <authorList>
            <person name="Yang A.I."/>
            <person name="Shin N.-R."/>
        </authorList>
    </citation>
    <scope>NUCLEOTIDE SEQUENCE [LARGE SCALE GENOMIC DNA]</scope>
    <source>
        <strain evidence="11 12">T2O-4</strain>
    </source>
</reference>
<evidence type="ECO:0000256" key="3">
    <source>
        <dbReference type="ARBA" id="ARBA00022692"/>
    </source>
</evidence>
<comment type="catalytic activity">
    <reaction evidence="8">
        <text>fluoride(in) = fluoride(out)</text>
        <dbReference type="Rhea" id="RHEA:76159"/>
        <dbReference type="ChEBI" id="CHEBI:17051"/>
    </reaction>
    <physiologicalReaction direction="left-to-right" evidence="8">
        <dbReference type="Rhea" id="RHEA:76160"/>
    </physiologicalReaction>
</comment>
<evidence type="ECO:0000256" key="1">
    <source>
        <dbReference type="ARBA" id="ARBA00004651"/>
    </source>
</evidence>
<feature type="binding site" evidence="10">
    <location>
        <position position="76"/>
    </location>
    <ligand>
        <name>Na(+)</name>
        <dbReference type="ChEBI" id="CHEBI:29101"/>
        <note>structural</note>
    </ligand>
</feature>
<feature type="binding site" evidence="10">
    <location>
        <position position="73"/>
    </location>
    <ligand>
        <name>Na(+)</name>
        <dbReference type="ChEBI" id="CHEBI:29101"/>
        <note>structural</note>
    </ligand>
</feature>
<dbReference type="Proteomes" id="UP001303902">
    <property type="component" value="Chromosome"/>
</dbReference>
<evidence type="ECO:0000256" key="2">
    <source>
        <dbReference type="ARBA" id="ARBA00022475"/>
    </source>
</evidence>
<comment type="similarity">
    <text evidence="7 10">Belongs to the fluoride channel Fluc/FEX (TC 1.A.43) family.</text>
</comment>
<keyword evidence="2 10" id="KW-1003">Cell membrane</keyword>
<evidence type="ECO:0000256" key="7">
    <source>
        <dbReference type="ARBA" id="ARBA00035120"/>
    </source>
</evidence>
<dbReference type="InterPro" id="IPR003691">
    <property type="entry name" value="FluC"/>
</dbReference>
<sequence length="125" mass="12904">MKTELLVGLAGATGAICRIAISELFTGVLTFPIATLAVNLCGTLLLCALSAGAIRKVSSNVGVQTAIMTGFLGSFTTFSAFSYETVTLFQQGAVWIAIFYSMASIFGGLAIGFMGMTIGRKSVGT</sequence>
<comment type="activity regulation">
    <text evidence="10">Na(+) is not transported, but it plays an essential structural role and its presence is essential for fluoride channel function.</text>
</comment>
<feature type="transmembrane region" description="Helical" evidence="10">
    <location>
        <begin position="93"/>
        <end position="113"/>
    </location>
</feature>
<dbReference type="EMBL" id="CP129118">
    <property type="protein sequence ID" value="WOV86365.1"/>
    <property type="molecule type" value="Genomic_DNA"/>
</dbReference>
<evidence type="ECO:0000256" key="9">
    <source>
        <dbReference type="ARBA" id="ARBA00049940"/>
    </source>
</evidence>
<keyword evidence="4 10" id="KW-1133">Transmembrane helix</keyword>
<dbReference type="Pfam" id="PF02537">
    <property type="entry name" value="CRCB"/>
    <property type="match status" value="1"/>
</dbReference>
<dbReference type="RefSeq" id="WP_317965475.1">
    <property type="nucleotide sequence ID" value="NZ_CP129118.1"/>
</dbReference>
<evidence type="ECO:0000256" key="10">
    <source>
        <dbReference type="HAMAP-Rule" id="MF_00454"/>
    </source>
</evidence>
<keyword evidence="10" id="KW-0406">Ion transport</keyword>
<keyword evidence="6 10" id="KW-0407">Ion channel</keyword>
<name>A0ABZ0L169_9BACL</name>
<dbReference type="HAMAP" id="MF_00454">
    <property type="entry name" value="FluC"/>
    <property type="match status" value="1"/>
</dbReference>
<keyword evidence="3 10" id="KW-0812">Transmembrane</keyword>
<keyword evidence="10" id="KW-0915">Sodium</keyword>
<comment type="subcellular location">
    <subcellularLocation>
        <location evidence="1 10">Cell membrane</location>
        <topology evidence="1 10">Multi-pass membrane protein</topology>
    </subcellularLocation>
</comment>
<protein>
    <recommendedName>
        <fullName evidence="10">Fluoride-specific ion channel FluC</fullName>
    </recommendedName>
</protein>
<keyword evidence="10" id="KW-0813">Transport</keyword>
<organism evidence="11 12">
    <name type="scientific">Sporosarcina oncorhynchi</name>
    <dbReference type="NCBI Taxonomy" id="3056444"/>
    <lineage>
        <taxon>Bacteria</taxon>
        <taxon>Bacillati</taxon>
        <taxon>Bacillota</taxon>
        <taxon>Bacilli</taxon>
        <taxon>Bacillales</taxon>
        <taxon>Caryophanaceae</taxon>
        <taxon>Sporosarcina</taxon>
    </lineage>
</organism>
<proteinExistence type="inferred from homology"/>